<dbReference type="Proteomes" id="UP000641454">
    <property type="component" value="Unassembled WGS sequence"/>
</dbReference>
<evidence type="ECO:0000259" key="1">
    <source>
        <dbReference type="PROSITE" id="PS50801"/>
    </source>
</evidence>
<dbReference type="RefSeq" id="WP_187017159.1">
    <property type="nucleotide sequence ID" value="NZ_JACRUK010000004.1"/>
</dbReference>
<dbReference type="PROSITE" id="PS50801">
    <property type="entry name" value="STAS"/>
    <property type="match status" value="1"/>
</dbReference>
<feature type="domain" description="STAS" evidence="1">
    <location>
        <begin position="1"/>
        <end position="96"/>
    </location>
</feature>
<protein>
    <recommendedName>
        <fullName evidence="1">STAS domain-containing protein</fullName>
    </recommendedName>
</protein>
<dbReference type="AlphaFoldDB" id="A0A923MYM8"/>
<gene>
    <name evidence="2" type="ORF">H8R25_03330</name>
</gene>
<dbReference type="EMBL" id="JACRUL010000004">
    <property type="protein sequence ID" value="MBC5843469.1"/>
    <property type="molecule type" value="Genomic_DNA"/>
</dbReference>
<reference evidence="2 3" key="1">
    <citation type="submission" date="2020-08" db="EMBL/GenBank/DDBJ databases">
        <title>Description of novel Flavobacterium F-392 isolate.</title>
        <authorList>
            <person name="Saticioglu I.B."/>
            <person name="Duman M."/>
            <person name="Altun S."/>
        </authorList>
    </citation>
    <scope>NUCLEOTIDE SEQUENCE [LARGE SCALE GENOMIC DNA]</scope>
    <source>
        <strain evidence="2 3">F-392</strain>
    </source>
</reference>
<dbReference type="InterPro" id="IPR002645">
    <property type="entry name" value="STAS_dom"/>
</dbReference>
<sequence length="96" mass="10935">MSLQINYNAGIYEIQGMLNTENSVYLELQLQNIIEYSSGVVISLDKVEMIDEYTTKSVASLQERAQGNNKVFFIIGKKNKKVCDQFNALNLNHLLM</sequence>
<dbReference type="Pfam" id="PF01740">
    <property type="entry name" value="STAS"/>
    <property type="match status" value="1"/>
</dbReference>
<evidence type="ECO:0000313" key="2">
    <source>
        <dbReference type="EMBL" id="MBC5843469.1"/>
    </source>
</evidence>
<evidence type="ECO:0000313" key="3">
    <source>
        <dbReference type="Proteomes" id="UP000641454"/>
    </source>
</evidence>
<organism evidence="2 3">
    <name type="scientific">Flavobacterium muglaense</name>
    <dbReference type="NCBI Taxonomy" id="2764716"/>
    <lineage>
        <taxon>Bacteria</taxon>
        <taxon>Pseudomonadati</taxon>
        <taxon>Bacteroidota</taxon>
        <taxon>Flavobacteriia</taxon>
        <taxon>Flavobacteriales</taxon>
        <taxon>Flavobacteriaceae</taxon>
        <taxon>Flavobacterium</taxon>
    </lineage>
</organism>
<proteinExistence type="predicted"/>
<keyword evidence="3" id="KW-1185">Reference proteome</keyword>
<comment type="caution">
    <text evidence="2">The sequence shown here is derived from an EMBL/GenBank/DDBJ whole genome shotgun (WGS) entry which is preliminary data.</text>
</comment>
<dbReference type="InterPro" id="IPR036513">
    <property type="entry name" value="STAS_dom_sf"/>
</dbReference>
<accession>A0A923MYM8</accession>
<dbReference type="SUPFAM" id="SSF52091">
    <property type="entry name" value="SpoIIaa-like"/>
    <property type="match status" value="1"/>
</dbReference>
<name>A0A923MYM8_9FLAO</name>